<evidence type="ECO:0000313" key="4">
    <source>
        <dbReference type="Proteomes" id="UP000323866"/>
    </source>
</evidence>
<comment type="caution">
    <text evidence="2">The sequence shown here is derived from an EMBL/GenBank/DDBJ whole genome shotgun (WGS) entry which is preliminary data.</text>
</comment>
<keyword evidence="1" id="KW-0812">Transmembrane</keyword>
<feature type="transmembrane region" description="Helical" evidence="1">
    <location>
        <begin position="252"/>
        <end position="269"/>
    </location>
</feature>
<keyword evidence="5" id="KW-1185">Reference proteome</keyword>
<proteinExistence type="predicted"/>
<dbReference type="EMBL" id="JBGOGF010000008">
    <property type="protein sequence ID" value="MFA1772526.1"/>
    <property type="molecule type" value="Genomic_DNA"/>
</dbReference>
<name>A0A5M8QP12_9BACT</name>
<dbReference type="OrthoDB" id="883901at2"/>
<keyword evidence="1" id="KW-1133">Transmembrane helix</keyword>
<reference evidence="3 5" key="3">
    <citation type="submission" date="2024-08" db="EMBL/GenBank/DDBJ databases">
        <authorList>
            <person name="Wei W."/>
        </authorList>
    </citation>
    <scope>NUCLEOTIDE SEQUENCE [LARGE SCALE GENOMIC DNA]</scope>
    <source>
        <strain evidence="3 5">XU2</strain>
    </source>
</reference>
<reference evidence="2 4" key="2">
    <citation type="submission" date="2019-09" db="EMBL/GenBank/DDBJ databases">
        <title>A bacterium isolated from glacier soil.</title>
        <authorList>
            <person name="Liu Q."/>
        </authorList>
    </citation>
    <scope>NUCLEOTIDE SEQUENCE [LARGE SCALE GENOMIC DNA]</scope>
    <source>
        <strain evidence="2 4">MDT1-10-3</strain>
    </source>
</reference>
<keyword evidence="1" id="KW-0472">Membrane</keyword>
<accession>A0A5M8QP12</accession>
<evidence type="ECO:0000313" key="5">
    <source>
        <dbReference type="Proteomes" id="UP001570846"/>
    </source>
</evidence>
<feature type="transmembrane region" description="Helical" evidence="1">
    <location>
        <begin position="220"/>
        <end position="240"/>
    </location>
</feature>
<dbReference type="RefSeq" id="WP_149097429.1">
    <property type="nucleotide sequence ID" value="NZ_BMMG01000001.1"/>
</dbReference>
<dbReference type="AlphaFoldDB" id="A0A5M8QP12"/>
<evidence type="ECO:0000256" key="1">
    <source>
        <dbReference type="SAM" id="Phobius"/>
    </source>
</evidence>
<dbReference type="Proteomes" id="UP000323866">
    <property type="component" value="Unassembled WGS sequence"/>
</dbReference>
<gene>
    <name evidence="3" type="ORF">ACD591_14590</name>
    <name evidence="2" type="ORF">FOE74_04735</name>
</gene>
<dbReference type="Proteomes" id="UP001570846">
    <property type="component" value="Unassembled WGS sequence"/>
</dbReference>
<evidence type="ECO:0000313" key="3">
    <source>
        <dbReference type="EMBL" id="MFA1772526.1"/>
    </source>
</evidence>
<reference evidence="2 4" key="1">
    <citation type="submission" date="2019-07" db="EMBL/GenBank/DDBJ databases">
        <authorList>
            <person name="Qu J.-H."/>
        </authorList>
    </citation>
    <scope>NUCLEOTIDE SEQUENCE [LARGE SCALE GENOMIC DNA]</scope>
    <source>
        <strain evidence="2 4">MDT1-10-3</strain>
    </source>
</reference>
<dbReference type="EMBL" id="VKKZ01000010">
    <property type="protein sequence ID" value="KAA6437809.1"/>
    <property type="molecule type" value="Genomic_DNA"/>
</dbReference>
<protein>
    <submittedName>
        <fullName evidence="2">Uncharacterized protein</fullName>
    </submittedName>
</protein>
<sequence length="290" mass="33965">MMTISKILERVSSQPLLKELYDYVFHGHVKSILKADYSSIPQAKQAMLYSLGNNNSEEASNIYYTLCQRVPEKDSTWIYDDILVFLVTCTVAKFHLNKDWILKILDFWKQTIDEERNLLSTTCRNFLEGHSDLTNTYAPLLLLLVDIRGDKDIKPSLILKAFQEGWRSEPTFNLEVLNLAHIRGTELSILYSDINNYEHNRNIRLFENNFINRIEKLSKFLSLFVHFIITIIAYIIFIKFPLIKDYFGIKKILEFLISGGIGISSLYFFKDRLENYIRKILYNALGYIKS</sequence>
<organism evidence="2 4">
    <name type="scientific">Rufibacter glacialis</name>
    <dbReference type="NCBI Taxonomy" id="1259555"/>
    <lineage>
        <taxon>Bacteria</taxon>
        <taxon>Pseudomonadati</taxon>
        <taxon>Bacteroidota</taxon>
        <taxon>Cytophagia</taxon>
        <taxon>Cytophagales</taxon>
        <taxon>Hymenobacteraceae</taxon>
        <taxon>Rufibacter</taxon>
    </lineage>
</organism>
<evidence type="ECO:0000313" key="2">
    <source>
        <dbReference type="EMBL" id="KAA6437809.1"/>
    </source>
</evidence>